<evidence type="ECO:0000259" key="6">
    <source>
        <dbReference type="Pfam" id="PF01061"/>
    </source>
</evidence>
<evidence type="ECO:0000256" key="3">
    <source>
        <dbReference type="ARBA" id="ARBA00022989"/>
    </source>
</evidence>
<dbReference type="GO" id="GO:0005886">
    <property type="term" value="C:plasma membrane"/>
    <property type="evidence" value="ECO:0007669"/>
    <property type="project" value="TreeGrafter"/>
</dbReference>
<protein>
    <recommendedName>
        <fullName evidence="6">ABC-2 type transporter transmembrane domain-containing protein</fullName>
    </recommendedName>
</protein>
<keyword evidence="2 5" id="KW-0812">Transmembrane</keyword>
<feature type="non-terminal residue" evidence="7">
    <location>
        <position position="190"/>
    </location>
</feature>
<comment type="subcellular location">
    <subcellularLocation>
        <location evidence="1">Membrane</location>
        <topology evidence="1">Multi-pass membrane protein</topology>
    </subcellularLocation>
</comment>
<sequence>MGNFSFYAIITIIKFRIKEYFSEYHYSIIAPLINTILFVIIFSTIDNYYALKMNDQSFIEFLIPGLILMTVVQESYDNSSVTLVNMKQIGSFDDYLTAPISRIEIFLSFIISSIIIGIFLGIINYLILSLFINLKIIEIKYFIYYLTIAIIFFSTLGCLIGFLSYTWDTQSTVSNFFVTPLNFLSGTFFS</sequence>
<dbReference type="AlphaFoldDB" id="A0A381XAM2"/>
<keyword evidence="3 5" id="KW-1133">Transmembrane helix</keyword>
<organism evidence="7">
    <name type="scientific">marine metagenome</name>
    <dbReference type="NCBI Taxonomy" id="408172"/>
    <lineage>
        <taxon>unclassified sequences</taxon>
        <taxon>metagenomes</taxon>
        <taxon>ecological metagenomes</taxon>
    </lineage>
</organism>
<feature type="transmembrane region" description="Helical" evidence="5">
    <location>
        <begin position="24"/>
        <end position="45"/>
    </location>
</feature>
<gene>
    <name evidence="7" type="ORF">METZ01_LOCUS114127</name>
</gene>
<accession>A0A381XAM2</accession>
<proteinExistence type="predicted"/>
<name>A0A381XAM2_9ZZZZ</name>
<keyword evidence="4 5" id="KW-0472">Membrane</keyword>
<evidence type="ECO:0000256" key="4">
    <source>
        <dbReference type="ARBA" id="ARBA00023136"/>
    </source>
</evidence>
<evidence type="ECO:0000313" key="7">
    <source>
        <dbReference type="EMBL" id="SVA61273.1"/>
    </source>
</evidence>
<evidence type="ECO:0000256" key="5">
    <source>
        <dbReference type="SAM" id="Phobius"/>
    </source>
</evidence>
<feature type="transmembrane region" description="Helical" evidence="5">
    <location>
        <begin position="105"/>
        <end position="131"/>
    </location>
</feature>
<dbReference type="Pfam" id="PF01061">
    <property type="entry name" value="ABC2_membrane"/>
    <property type="match status" value="1"/>
</dbReference>
<evidence type="ECO:0000256" key="1">
    <source>
        <dbReference type="ARBA" id="ARBA00004141"/>
    </source>
</evidence>
<dbReference type="InterPro" id="IPR052522">
    <property type="entry name" value="ABC-2_transport_permease"/>
</dbReference>
<dbReference type="PANTHER" id="PTHR43332:SF1">
    <property type="entry name" value="TRANSPORT PERMEASE PROTEIN"/>
    <property type="match status" value="1"/>
</dbReference>
<dbReference type="PANTHER" id="PTHR43332">
    <property type="entry name" value="INNER MEMBRANE TRANSPORT PERMEASE YADH-RELATED"/>
    <property type="match status" value="1"/>
</dbReference>
<dbReference type="GO" id="GO:0140359">
    <property type="term" value="F:ABC-type transporter activity"/>
    <property type="evidence" value="ECO:0007669"/>
    <property type="project" value="InterPro"/>
</dbReference>
<evidence type="ECO:0000256" key="2">
    <source>
        <dbReference type="ARBA" id="ARBA00022692"/>
    </source>
</evidence>
<feature type="transmembrane region" description="Helical" evidence="5">
    <location>
        <begin position="143"/>
        <end position="167"/>
    </location>
</feature>
<reference evidence="7" key="1">
    <citation type="submission" date="2018-05" db="EMBL/GenBank/DDBJ databases">
        <authorList>
            <person name="Lanie J.A."/>
            <person name="Ng W.-L."/>
            <person name="Kazmierczak K.M."/>
            <person name="Andrzejewski T.M."/>
            <person name="Davidsen T.M."/>
            <person name="Wayne K.J."/>
            <person name="Tettelin H."/>
            <person name="Glass J.I."/>
            <person name="Rusch D."/>
            <person name="Podicherti R."/>
            <person name="Tsui H.-C.T."/>
            <person name="Winkler M.E."/>
        </authorList>
    </citation>
    <scope>NUCLEOTIDE SEQUENCE</scope>
</reference>
<feature type="domain" description="ABC-2 type transporter transmembrane" evidence="6">
    <location>
        <begin position="8"/>
        <end position="189"/>
    </location>
</feature>
<dbReference type="InterPro" id="IPR013525">
    <property type="entry name" value="ABC2_TM"/>
</dbReference>
<dbReference type="EMBL" id="UINC01014353">
    <property type="protein sequence ID" value="SVA61273.1"/>
    <property type="molecule type" value="Genomic_DNA"/>
</dbReference>